<dbReference type="Proteomes" id="UP000321429">
    <property type="component" value="Unassembled WGS sequence"/>
</dbReference>
<name>A0A0R2L2W6_9LACO</name>
<proteinExistence type="predicted"/>
<accession>A0A0R2L2W6</accession>
<protein>
    <submittedName>
        <fullName evidence="3">Uncharacterized protein</fullName>
    </submittedName>
</protein>
<evidence type="ECO:0000313" key="3">
    <source>
        <dbReference type="EMBL" id="KRN96169.1"/>
    </source>
</evidence>
<organism evidence="3 4">
    <name type="scientific">Furfurilactobacillus siliginis</name>
    <dbReference type="NCBI Taxonomy" id="348151"/>
    <lineage>
        <taxon>Bacteria</taxon>
        <taxon>Bacillati</taxon>
        <taxon>Bacillota</taxon>
        <taxon>Bacilli</taxon>
        <taxon>Lactobacillales</taxon>
        <taxon>Lactobacillaceae</taxon>
        <taxon>Furfurilactobacillus</taxon>
    </lineage>
</organism>
<evidence type="ECO:0000256" key="1">
    <source>
        <dbReference type="SAM" id="MobiDB-lite"/>
    </source>
</evidence>
<dbReference type="STRING" id="348151.IV55_GL001555"/>
<feature type="region of interest" description="Disordered" evidence="1">
    <location>
        <begin position="176"/>
        <end position="237"/>
    </location>
</feature>
<dbReference type="OrthoDB" id="2313047at2"/>
<reference evidence="3 4" key="1">
    <citation type="journal article" date="2015" name="Genome Announc.">
        <title>Expanding the biotechnology potential of lactobacilli through comparative genomics of 213 strains and associated genera.</title>
        <authorList>
            <person name="Sun Z."/>
            <person name="Harris H.M."/>
            <person name="McCann A."/>
            <person name="Guo C."/>
            <person name="Argimon S."/>
            <person name="Zhang W."/>
            <person name="Yang X."/>
            <person name="Jeffery I.B."/>
            <person name="Cooney J.C."/>
            <person name="Kagawa T.F."/>
            <person name="Liu W."/>
            <person name="Song Y."/>
            <person name="Salvetti E."/>
            <person name="Wrobel A."/>
            <person name="Rasinkangas P."/>
            <person name="Parkhill J."/>
            <person name="Rea M.C."/>
            <person name="O'Sullivan O."/>
            <person name="Ritari J."/>
            <person name="Douillard F.P."/>
            <person name="Paul Ross R."/>
            <person name="Yang R."/>
            <person name="Briner A.E."/>
            <person name="Felis G.E."/>
            <person name="de Vos W.M."/>
            <person name="Barrangou R."/>
            <person name="Klaenhammer T.R."/>
            <person name="Caufield P.W."/>
            <person name="Cui Y."/>
            <person name="Zhang H."/>
            <person name="O'Toole P.W."/>
        </authorList>
    </citation>
    <scope>NUCLEOTIDE SEQUENCE [LARGE SCALE GENOMIC DNA]</scope>
    <source>
        <strain evidence="3 4">DSM 22696</strain>
    </source>
</reference>
<dbReference type="EMBL" id="JQCB01000005">
    <property type="protein sequence ID" value="KRN96169.1"/>
    <property type="molecule type" value="Genomic_DNA"/>
</dbReference>
<keyword evidence="4" id="KW-1185">Reference proteome</keyword>
<reference evidence="2 5" key="2">
    <citation type="submission" date="2019-07" db="EMBL/GenBank/DDBJ databases">
        <title>Whole genome shotgun sequence of Lactobacillus siliginis NBRC 101315.</title>
        <authorList>
            <person name="Hosoyama A."/>
            <person name="Uohara A."/>
            <person name="Ohji S."/>
            <person name="Ichikawa N."/>
        </authorList>
    </citation>
    <scope>NUCLEOTIDE SEQUENCE [LARGE SCALE GENOMIC DNA]</scope>
    <source>
        <strain evidence="2 5">NBRC 101315</strain>
    </source>
</reference>
<evidence type="ECO:0000313" key="5">
    <source>
        <dbReference type="Proteomes" id="UP000321429"/>
    </source>
</evidence>
<comment type="caution">
    <text evidence="3">The sequence shown here is derived from an EMBL/GenBank/DDBJ whole genome shotgun (WGS) entry which is preliminary data.</text>
</comment>
<sequence>MTVTSPITKQEQQVFHDYQIPVHEPLSAFETLKNVPTMTGTFEGADVDVNDLLEDYVAAQLDFNRLVDIINQAWWGQLQTWHKITGDRLAANTKAHLDAFMPFEQERTHLAKDAEQGFPQQLLKTPREQWSAQDHFGYDYIMFQVDLKWEFFNILEIMATLNKDVDIEPVATEIQSKLAPKHGPQEHEINTNDMQAEAPTVSDTPEASQAAPVESQATSADNSSAFPGQNPGAPKED</sequence>
<gene>
    <name evidence="3" type="ORF">IV55_GL001555</name>
    <name evidence="2" type="ORF">LSI01_02170</name>
</gene>
<evidence type="ECO:0000313" key="2">
    <source>
        <dbReference type="EMBL" id="GEK27906.1"/>
    </source>
</evidence>
<dbReference type="RefSeq" id="WP_057809954.1">
    <property type="nucleotide sequence ID" value="NZ_BJUD01000002.1"/>
</dbReference>
<feature type="compositionally biased region" description="Polar residues" evidence="1">
    <location>
        <begin position="215"/>
        <end position="227"/>
    </location>
</feature>
<evidence type="ECO:0000313" key="4">
    <source>
        <dbReference type="Proteomes" id="UP000051139"/>
    </source>
</evidence>
<dbReference type="AlphaFoldDB" id="A0A0R2L2W6"/>
<dbReference type="Proteomes" id="UP000051139">
    <property type="component" value="Unassembled WGS sequence"/>
</dbReference>
<dbReference type="PATRIC" id="fig|348151.3.peg.1602"/>
<dbReference type="EMBL" id="BJUD01000002">
    <property type="protein sequence ID" value="GEK27906.1"/>
    <property type="molecule type" value="Genomic_DNA"/>
</dbReference>